<dbReference type="GeneTree" id="ENSGT01030000234530"/>
<keyword evidence="11" id="KW-1185">Reference proteome</keyword>
<dbReference type="InterPro" id="IPR003599">
    <property type="entry name" value="Ig_sub"/>
</dbReference>
<evidence type="ECO:0000313" key="10">
    <source>
        <dbReference type="Ensembl" id="ENSONIP00000052068.1"/>
    </source>
</evidence>
<keyword evidence="8" id="KW-0812">Transmembrane</keyword>
<dbReference type="OMA" id="ESIWSGT"/>
<dbReference type="Gene3D" id="2.60.40.10">
    <property type="entry name" value="Immunoglobulins"/>
    <property type="match status" value="2"/>
</dbReference>
<dbReference type="GO" id="GO:0009617">
    <property type="term" value="P:response to bacterium"/>
    <property type="evidence" value="ECO:0007669"/>
    <property type="project" value="TreeGrafter"/>
</dbReference>
<dbReference type="Proteomes" id="UP000005207">
    <property type="component" value="Linkage group LG2"/>
</dbReference>
<dbReference type="SMART" id="SM00409">
    <property type="entry name" value="IG"/>
    <property type="match status" value="2"/>
</dbReference>
<evidence type="ECO:0000256" key="6">
    <source>
        <dbReference type="ARBA" id="ARBA00023157"/>
    </source>
</evidence>
<evidence type="ECO:0000313" key="11">
    <source>
        <dbReference type="Proteomes" id="UP000005207"/>
    </source>
</evidence>
<feature type="domain" description="Ig-like" evidence="9">
    <location>
        <begin position="53"/>
        <end position="146"/>
    </location>
</feature>
<evidence type="ECO:0000256" key="7">
    <source>
        <dbReference type="ARBA" id="ARBA00023180"/>
    </source>
</evidence>
<evidence type="ECO:0000256" key="1">
    <source>
        <dbReference type="ARBA" id="ARBA00004236"/>
    </source>
</evidence>
<feature type="transmembrane region" description="Helical" evidence="8">
    <location>
        <begin position="254"/>
        <end position="271"/>
    </location>
</feature>
<comment type="subcellular location">
    <subcellularLocation>
        <location evidence="1">Cell membrane</location>
    </subcellularLocation>
</comment>
<name>A0A669CUL3_ORENI</name>
<evidence type="ECO:0000256" key="5">
    <source>
        <dbReference type="ARBA" id="ARBA00023136"/>
    </source>
</evidence>
<evidence type="ECO:0000256" key="8">
    <source>
        <dbReference type="SAM" id="Phobius"/>
    </source>
</evidence>
<accession>A0A669CUL3</accession>
<dbReference type="PANTHER" id="PTHR19433:SF133">
    <property type="entry name" value="IMMUNE-TYPE RECEPTOR 5 PRECURSOR-RELATED"/>
    <property type="match status" value="1"/>
</dbReference>
<evidence type="ECO:0000256" key="4">
    <source>
        <dbReference type="ARBA" id="ARBA00022859"/>
    </source>
</evidence>
<dbReference type="GO" id="GO:0002376">
    <property type="term" value="P:immune system process"/>
    <property type="evidence" value="ECO:0007669"/>
    <property type="project" value="UniProtKB-KW"/>
</dbReference>
<dbReference type="AlphaFoldDB" id="A0A669CUL3"/>
<dbReference type="PANTHER" id="PTHR19433">
    <property type="entry name" value="T-CELL RECEPTOR ALPHA CHAIN V REGION-RELATED"/>
    <property type="match status" value="1"/>
</dbReference>
<feature type="transmembrane region" description="Helical" evidence="8">
    <location>
        <begin position="283"/>
        <end position="306"/>
    </location>
</feature>
<dbReference type="GO" id="GO:0005886">
    <property type="term" value="C:plasma membrane"/>
    <property type="evidence" value="ECO:0007669"/>
    <property type="project" value="UniProtKB-SubCell"/>
</dbReference>
<dbReference type="Pfam" id="PF07686">
    <property type="entry name" value="V-set"/>
    <property type="match status" value="1"/>
</dbReference>
<evidence type="ECO:0000256" key="2">
    <source>
        <dbReference type="ARBA" id="ARBA00022475"/>
    </source>
</evidence>
<keyword evidence="5 8" id="KW-0472">Membrane</keyword>
<dbReference type="Ensembl" id="ENSONIT00000076103.1">
    <property type="protein sequence ID" value="ENSONIP00000052068.1"/>
    <property type="gene ID" value="ENSONIG00000033739.1"/>
</dbReference>
<dbReference type="PROSITE" id="PS50835">
    <property type="entry name" value="IG_LIKE"/>
    <property type="match status" value="2"/>
</dbReference>
<keyword evidence="8" id="KW-1133">Transmembrane helix</keyword>
<gene>
    <name evidence="10" type="primary">LOC106098089</name>
</gene>
<keyword evidence="3" id="KW-0732">Signal</keyword>
<reference evidence="10" key="3">
    <citation type="submission" date="2025-09" db="UniProtKB">
        <authorList>
            <consortium name="Ensembl"/>
        </authorList>
    </citation>
    <scope>IDENTIFICATION</scope>
</reference>
<dbReference type="InParanoid" id="A0A669CUL3"/>
<keyword evidence="4" id="KW-0391">Immunity</keyword>
<keyword evidence="2" id="KW-1003">Cell membrane</keyword>
<feature type="domain" description="Ig-like" evidence="9">
    <location>
        <begin position="169"/>
        <end position="280"/>
    </location>
</feature>
<proteinExistence type="predicted"/>
<dbReference type="InterPro" id="IPR013106">
    <property type="entry name" value="Ig_V-set"/>
</dbReference>
<dbReference type="InterPro" id="IPR052051">
    <property type="entry name" value="TCR_complex_component"/>
</dbReference>
<organism evidence="10 11">
    <name type="scientific">Oreochromis niloticus</name>
    <name type="common">Nile tilapia</name>
    <name type="synonym">Tilapia nilotica</name>
    <dbReference type="NCBI Taxonomy" id="8128"/>
    <lineage>
        <taxon>Eukaryota</taxon>
        <taxon>Metazoa</taxon>
        <taxon>Chordata</taxon>
        <taxon>Craniata</taxon>
        <taxon>Vertebrata</taxon>
        <taxon>Euteleostomi</taxon>
        <taxon>Actinopterygii</taxon>
        <taxon>Neopterygii</taxon>
        <taxon>Teleostei</taxon>
        <taxon>Neoteleostei</taxon>
        <taxon>Acanthomorphata</taxon>
        <taxon>Ovalentaria</taxon>
        <taxon>Cichlomorphae</taxon>
        <taxon>Cichliformes</taxon>
        <taxon>Cichlidae</taxon>
        <taxon>African cichlids</taxon>
        <taxon>Pseudocrenilabrinae</taxon>
        <taxon>Oreochromini</taxon>
        <taxon>Oreochromis</taxon>
    </lineage>
</organism>
<dbReference type="SUPFAM" id="SSF48726">
    <property type="entry name" value="Immunoglobulin"/>
    <property type="match status" value="2"/>
</dbReference>
<dbReference type="InterPro" id="IPR013783">
    <property type="entry name" value="Ig-like_fold"/>
</dbReference>
<reference evidence="11" key="1">
    <citation type="submission" date="2012-01" db="EMBL/GenBank/DDBJ databases">
        <title>The Genome Sequence of Oreochromis niloticus (Nile Tilapia).</title>
        <authorList>
            <consortium name="Broad Institute Genome Assembly Team"/>
            <consortium name="Broad Institute Sequencing Platform"/>
            <person name="Di Palma F."/>
            <person name="Johnson J."/>
            <person name="Lander E.S."/>
            <person name="Lindblad-Toh K."/>
        </authorList>
    </citation>
    <scope>NUCLEOTIDE SEQUENCE [LARGE SCALE GENOMIC DNA]</scope>
</reference>
<reference evidence="10" key="2">
    <citation type="submission" date="2025-08" db="UniProtKB">
        <authorList>
            <consortium name="Ensembl"/>
        </authorList>
    </citation>
    <scope>IDENTIFICATION</scope>
</reference>
<evidence type="ECO:0000259" key="9">
    <source>
        <dbReference type="PROSITE" id="PS50835"/>
    </source>
</evidence>
<dbReference type="CDD" id="cd00099">
    <property type="entry name" value="IgV"/>
    <property type="match status" value="1"/>
</dbReference>
<sequence length="378" mass="42383">MFCDNQSDVCDSMTWRVHVTSSTSYTLKEILIRSLTEDTVKMFLFWVTLTLLHRVSALIPITTAQLGGPVTFTCVLPKTETGRRDIHWYQQRAGDTLKIIWTLKESATPKFAPAFDDSRWKAYYDENVSNLTILRTNQDDEGIYHCGFTEWLQDTTWTGTYLLVKGNTQTVNYTVVQEKTVHAGNSVTLHCSLFSDAENKTCPGGHHVFWFREGSHPDIIYTEGNRHHDCGKRSEAQQSCVFRSSKNVSSSNATTYYCAVATCGLILFGNGTKQEMAQTAGSAFIALVIAIICLVISLVLNVIFIYCRTPGAACEQIKKNSSSQARQDDLSQTVDDSIEGELNYAALQFSGRKTTRGKKKKGELETEESVYSQVKCRM</sequence>
<dbReference type="FunCoup" id="A0A669CUL3">
    <property type="interactions" value="10"/>
</dbReference>
<protein>
    <recommendedName>
        <fullName evidence="9">Ig-like domain-containing protein</fullName>
    </recommendedName>
</protein>
<keyword evidence="7" id="KW-0325">Glycoprotein</keyword>
<evidence type="ECO:0000256" key="3">
    <source>
        <dbReference type="ARBA" id="ARBA00022729"/>
    </source>
</evidence>
<dbReference type="InterPro" id="IPR036179">
    <property type="entry name" value="Ig-like_dom_sf"/>
</dbReference>
<dbReference type="InterPro" id="IPR007110">
    <property type="entry name" value="Ig-like_dom"/>
</dbReference>
<keyword evidence="6" id="KW-1015">Disulfide bond</keyword>